<keyword evidence="8" id="KW-1185">Reference proteome</keyword>
<evidence type="ECO:0000256" key="3">
    <source>
        <dbReference type="ARBA" id="ARBA00022782"/>
    </source>
</evidence>
<keyword evidence="2" id="KW-0217">Developmental protein</keyword>
<keyword evidence="3" id="KW-0221">Differentiation</keyword>
<dbReference type="EMBL" id="JABEBT010000009">
    <property type="protein sequence ID" value="KAF7638812.1"/>
    <property type="molecule type" value="Genomic_DNA"/>
</dbReference>
<dbReference type="GO" id="GO:0007423">
    <property type="term" value="P:sensory organ development"/>
    <property type="evidence" value="ECO:0007669"/>
    <property type="project" value="TreeGrafter"/>
</dbReference>
<organism evidence="7 8">
    <name type="scientific">Meloidogyne graminicola</name>
    <dbReference type="NCBI Taxonomy" id="189291"/>
    <lineage>
        <taxon>Eukaryota</taxon>
        <taxon>Metazoa</taxon>
        <taxon>Ecdysozoa</taxon>
        <taxon>Nematoda</taxon>
        <taxon>Chromadorea</taxon>
        <taxon>Rhabditida</taxon>
        <taxon>Tylenchina</taxon>
        <taxon>Tylenchomorpha</taxon>
        <taxon>Tylenchoidea</taxon>
        <taxon>Meloidogynidae</taxon>
        <taxon>Meloidogyninae</taxon>
        <taxon>Meloidogyne</taxon>
    </lineage>
</organism>
<dbReference type="AlphaFoldDB" id="A0A8S9ZZS3"/>
<dbReference type="GO" id="GO:0046983">
    <property type="term" value="F:protein dimerization activity"/>
    <property type="evidence" value="ECO:0007669"/>
    <property type="project" value="InterPro"/>
</dbReference>
<dbReference type="GO" id="GO:0005634">
    <property type="term" value="C:nucleus"/>
    <property type="evidence" value="ECO:0007669"/>
    <property type="project" value="UniProtKB-SubCell"/>
</dbReference>
<sequence>MNQLYKDLINNKIIIILLLHSSSFTLQQQQNSFPNCSSFIQTQISNNLIIPSFINSFVEKPPFTNSLYFWPQEFGYNCGKTEMAKMFGFNEIKYKENKLIESSLNENNLLKNKENNLNNQSNKTIKQLKRINIRREGVNNNRRYKTPSPQLLRLQYFAANARERRRMNHLNKAFEQLRKVLPTNIEEGRRLSKFETLLCAQEYIIVLSIEDEEICLIKKYFKQFILKLAKFSLL</sequence>
<dbReference type="Proteomes" id="UP000605970">
    <property type="component" value="Unassembled WGS sequence"/>
</dbReference>
<dbReference type="GO" id="GO:0061564">
    <property type="term" value="P:axon development"/>
    <property type="evidence" value="ECO:0007669"/>
    <property type="project" value="TreeGrafter"/>
</dbReference>
<dbReference type="PANTHER" id="PTHR19290">
    <property type="entry name" value="BASIC HELIX-LOOP-HELIX PROTEIN NEUROGENIN-RELATED"/>
    <property type="match status" value="1"/>
</dbReference>
<reference evidence="7" key="1">
    <citation type="journal article" date="2020" name="Ecol. Evol.">
        <title>Genome structure and content of the rice root-knot nematode (Meloidogyne graminicola).</title>
        <authorList>
            <person name="Phan N.T."/>
            <person name="Danchin E.G.J."/>
            <person name="Klopp C."/>
            <person name="Perfus-Barbeoch L."/>
            <person name="Kozlowski D.K."/>
            <person name="Koutsovoulos G.D."/>
            <person name="Lopez-Roques C."/>
            <person name="Bouchez O."/>
            <person name="Zahm M."/>
            <person name="Besnard G."/>
            <person name="Bellafiore S."/>
        </authorList>
    </citation>
    <scope>NUCLEOTIDE SEQUENCE</scope>
    <source>
        <strain evidence="7">VN-18</strain>
    </source>
</reference>
<dbReference type="InterPro" id="IPR011598">
    <property type="entry name" value="bHLH_dom"/>
</dbReference>
<evidence type="ECO:0000256" key="5">
    <source>
        <dbReference type="ARBA" id="ARBA00023242"/>
    </source>
</evidence>
<dbReference type="Gene3D" id="4.10.280.10">
    <property type="entry name" value="Helix-loop-helix DNA-binding domain"/>
    <property type="match status" value="1"/>
</dbReference>
<dbReference type="GO" id="GO:0045944">
    <property type="term" value="P:positive regulation of transcription by RNA polymerase II"/>
    <property type="evidence" value="ECO:0007669"/>
    <property type="project" value="TreeGrafter"/>
</dbReference>
<dbReference type="InterPro" id="IPR036638">
    <property type="entry name" value="HLH_DNA-bd_sf"/>
</dbReference>
<dbReference type="PROSITE" id="PS50888">
    <property type="entry name" value="BHLH"/>
    <property type="match status" value="1"/>
</dbReference>
<evidence type="ECO:0000256" key="1">
    <source>
        <dbReference type="ARBA" id="ARBA00004123"/>
    </source>
</evidence>
<evidence type="ECO:0000256" key="2">
    <source>
        <dbReference type="ARBA" id="ARBA00022473"/>
    </source>
</evidence>
<dbReference type="Pfam" id="PF00010">
    <property type="entry name" value="HLH"/>
    <property type="match status" value="1"/>
</dbReference>
<keyword evidence="4" id="KW-0524">Neurogenesis</keyword>
<dbReference type="InterPro" id="IPR050359">
    <property type="entry name" value="bHLH_transcription_factors"/>
</dbReference>
<comment type="caution">
    <text evidence="7">The sequence shown here is derived from an EMBL/GenBank/DDBJ whole genome shotgun (WGS) entry which is preliminary data.</text>
</comment>
<dbReference type="SUPFAM" id="SSF47459">
    <property type="entry name" value="HLH, helix-loop-helix DNA-binding domain"/>
    <property type="match status" value="1"/>
</dbReference>
<comment type="subcellular location">
    <subcellularLocation>
        <location evidence="1">Nucleus</location>
    </subcellularLocation>
</comment>
<gene>
    <name evidence="7" type="ORF">Mgra_00001620</name>
</gene>
<name>A0A8S9ZZS3_9BILA</name>
<evidence type="ECO:0000313" key="8">
    <source>
        <dbReference type="Proteomes" id="UP000605970"/>
    </source>
</evidence>
<feature type="domain" description="BHLH" evidence="6">
    <location>
        <begin position="154"/>
        <end position="207"/>
    </location>
</feature>
<evidence type="ECO:0000256" key="4">
    <source>
        <dbReference type="ARBA" id="ARBA00022902"/>
    </source>
</evidence>
<dbReference type="GO" id="GO:0070888">
    <property type="term" value="F:E-box binding"/>
    <property type="evidence" value="ECO:0007669"/>
    <property type="project" value="TreeGrafter"/>
</dbReference>
<accession>A0A8S9ZZS3</accession>
<dbReference type="OrthoDB" id="6161578at2759"/>
<evidence type="ECO:0000259" key="6">
    <source>
        <dbReference type="PROSITE" id="PS50888"/>
    </source>
</evidence>
<dbReference type="SMART" id="SM00353">
    <property type="entry name" value="HLH"/>
    <property type="match status" value="1"/>
</dbReference>
<dbReference type="GO" id="GO:0000981">
    <property type="term" value="F:DNA-binding transcription factor activity, RNA polymerase II-specific"/>
    <property type="evidence" value="ECO:0007669"/>
    <property type="project" value="TreeGrafter"/>
</dbReference>
<protein>
    <recommendedName>
        <fullName evidence="6">BHLH domain-containing protein</fullName>
    </recommendedName>
</protein>
<evidence type="ECO:0000313" key="7">
    <source>
        <dbReference type="EMBL" id="KAF7638812.1"/>
    </source>
</evidence>
<keyword evidence="5" id="KW-0539">Nucleus</keyword>
<dbReference type="PANTHER" id="PTHR19290:SF162">
    <property type="entry name" value="TRANSCRIPTION FACTOR ATOH7"/>
    <property type="match status" value="1"/>
</dbReference>
<proteinExistence type="predicted"/>